<dbReference type="RefSeq" id="WP_124998080.1">
    <property type="nucleotide sequence ID" value="NZ_RQXT01000010.1"/>
</dbReference>
<dbReference type="AlphaFoldDB" id="A0A3P3FWX5"/>
<sequence>MFDEFDDERQIGATHLGLPGIVLEGVDDLRLFERYWFASYMDRVDFVQANDLVQGSGCTAVAAAVKKSREVDKIPAFGFVDRDWLFRHRDWDNLFALDDAVFEAATWNEEFYTTRRWEIEAYLLEPDLMVDLVKSFTRSGKGTEAECRAALERALVEIENLLLVQRLFVACHVAGINRASNHLVHKLAEELEAECEKELEAFTHENGLAAAAAVRPLLDAIVDSSPGPDEDKWRWLLRFVDTKRLIGRLSRRFDTVGDIRWFLATMMEKSGRRPQELEKRINEILVAA</sequence>
<keyword evidence="2" id="KW-1185">Reference proteome</keyword>
<comment type="caution">
    <text evidence="1">The sequence shown here is derived from an EMBL/GenBank/DDBJ whole genome shotgun (WGS) entry which is preliminary data.</text>
</comment>
<name>A0A3P3FWX5_9HYPH</name>
<evidence type="ECO:0000313" key="1">
    <source>
        <dbReference type="EMBL" id="RRI03115.1"/>
    </source>
</evidence>
<gene>
    <name evidence="1" type="ORF">EH240_11140</name>
</gene>
<dbReference type="EMBL" id="RQXT01000010">
    <property type="protein sequence ID" value="RRI03115.1"/>
    <property type="molecule type" value="Genomic_DNA"/>
</dbReference>
<accession>A0A3P3FWX5</accession>
<protein>
    <recommendedName>
        <fullName evidence="3">DUF4435 domain-containing protein</fullName>
    </recommendedName>
</protein>
<proteinExistence type="predicted"/>
<reference evidence="1 2" key="1">
    <citation type="submission" date="2018-11" db="EMBL/GenBank/DDBJ databases">
        <title>the genome of Mesorhizobium tamadayense DSM 28320.</title>
        <authorList>
            <person name="Gao J."/>
        </authorList>
    </citation>
    <scope>NUCLEOTIDE SEQUENCE [LARGE SCALE GENOMIC DNA]</scope>
    <source>
        <strain evidence="1 2">DSM 28320</strain>
    </source>
</reference>
<dbReference type="Proteomes" id="UP000273786">
    <property type="component" value="Unassembled WGS sequence"/>
</dbReference>
<organism evidence="1 2">
    <name type="scientific">Mesorhizobium tamadayense</name>
    <dbReference type="NCBI Taxonomy" id="425306"/>
    <lineage>
        <taxon>Bacteria</taxon>
        <taxon>Pseudomonadati</taxon>
        <taxon>Pseudomonadota</taxon>
        <taxon>Alphaproteobacteria</taxon>
        <taxon>Hyphomicrobiales</taxon>
        <taxon>Phyllobacteriaceae</taxon>
        <taxon>Mesorhizobium</taxon>
    </lineage>
</organism>
<evidence type="ECO:0000313" key="2">
    <source>
        <dbReference type="Proteomes" id="UP000273786"/>
    </source>
</evidence>
<dbReference type="OrthoDB" id="9179930at2"/>
<evidence type="ECO:0008006" key="3">
    <source>
        <dbReference type="Google" id="ProtNLM"/>
    </source>
</evidence>